<accession>A0A4Q7MUK8</accession>
<evidence type="ECO:0000313" key="1">
    <source>
        <dbReference type="EMBL" id="RZS71654.1"/>
    </source>
</evidence>
<organism evidence="1 2">
    <name type="scientific">Pseudobacter ginsenosidimutans</name>
    <dbReference type="NCBI Taxonomy" id="661488"/>
    <lineage>
        <taxon>Bacteria</taxon>
        <taxon>Pseudomonadati</taxon>
        <taxon>Bacteroidota</taxon>
        <taxon>Chitinophagia</taxon>
        <taxon>Chitinophagales</taxon>
        <taxon>Chitinophagaceae</taxon>
        <taxon>Pseudobacter</taxon>
    </lineage>
</organism>
<dbReference type="Proteomes" id="UP000293874">
    <property type="component" value="Unassembled WGS sequence"/>
</dbReference>
<dbReference type="OrthoDB" id="1100007at2"/>
<proteinExistence type="predicted"/>
<reference evidence="1 2" key="1">
    <citation type="submission" date="2019-02" db="EMBL/GenBank/DDBJ databases">
        <title>Genomic Encyclopedia of Type Strains, Phase IV (KMG-IV): sequencing the most valuable type-strain genomes for metagenomic binning, comparative biology and taxonomic classification.</title>
        <authorList>
            <person name="Goeker M."/>
        </authorList>
    </citation>
    <scope>NUCLEOTIDE SEQUENCE [LARGE SCALE GENOMIC DNA]</scope>
    <source>
        <strain evidence="1 2">DSM 18116</strain>
    </source>
</reference>
<dbReference type="RefSeq" id="WP_130542133.1">
    <property type="nucleotide sequence ID" value="NZ_CP042431.1"/>
</dbReference>
<keyword evidence="2" id="KW-1185">Reference proteome</keyword>
<protein>
    <submittedName>
        <fullName evidence="1">Uncharacterized protein</fullName>
    </submittedName>
</protein>
<dbReference type="AlphaFoldDB" id="A0A4Q7MUK8"/>
<dbReference type="EMBL" id="SGXA01000002">
    <property type="protein sequence ID" value="RZS71654.1"/>
    <property type="molecule type" value="Genomic_DNA"/>
</dbReference>
<evidence type="ECO:0000313" key="2">
    <source>
        <dbReference type="Proteomes" id="UP000293874"/>
    </source>
</evidence>
<name>A0A4Q7MUK8_9BACT</name>
<sequence>MNELVRQMFHTQEKRAELLKGPIICSYLNAWLGEAYYFWYSLDDAHYWGITSKRKTGYFEVYQADIVCENILDTVFNEEHYNFWIKNIEKAITRFTKAGIEEITLALVNKYFTEKNIWTQFQGIMFQDISSKKSNIKDFHYKKRIQLGVFDHKIITNFALRYDCPCV</sequence>
<gene>
    <name evidence="1" type="ORF">EV199_3562</name>
</gene>
<comment type="caution">
    <text evidence="1">The sequence shown here is derived from an EMBL/GenBank/DDBJ whole genome shotgun (WGS) entry which is preliminary data.</text>
</comment>